<feature type="non-terminal residue" evidence="2">
    <location>
        <position position="260"/>
    </location>
</feature>
<dbReference type="PANTHER" id="PTHR38848:SF3">
    <property type="entry name" value="G-PROTEIN COUPLED RECEPTORS FAMILY 3 PROFILE DOMAIN-CONTAINING PROTEIN"/>
    <property type="match status" value="1"/>
</dbReference>
<feature type="transmembrane region" description="Helical" evidence="1">
    <location>
        <begin position="98"/>
        <end position="116"/>
    </location>
</feature>
<feature type="transmembrane region" description="Helical" evidence="1">
    <location>
        <begin position="177"/>
        <end position="196"/>
    </location>
</feature>
<reference evidence="2" key="2">
    <citation type="submission" date="2023-05" db="EMBL/GenBank/DDBJ databases">
        <authorList>
            <consortium name="Lawrence Berkeley National Laboratory"/>
            <person name="Steindorff A."/>
            <person name="Hensen N."/>
            <person name="Bonometti L."/>
            <person name="Westerberg I."/>
            <person name="Brannstrom I.O."/>
            <person name="Guillou S."/>
            <person name="Cros-Aarteil S."/>
            <person name="Calhoun S."/>
            <person name="Haridas S."/>
            <person name="Kuo A."/>
            <person name="Mondo S."/>
            <person name="Pangilinan J."/>
            <person name="Riley R."/>
            <person name="Labutti K."/>
            <person name="Andreopoulos B."/>
            <person name="Lipzen A."/>
            <person name="Chen C."/>
            <person name="Yanf M."/>
            <person name="Daum C."/>
            <person name="Ng V."/>
            <person name="Clum A."/>
            <person name="Ohm R."/>
            <person name="Martin F."/>
            <person name="Silar P."/>
            <person name="Natvig D."/>
            <person name="Lalanne C."/>
            <person name="Gautier V."/>
            <person name="Ament-Velasquez S.L."/>
            <person name="Kruys A."/>
            <person name="Hutchinson M.I."/>
            <person name="Powell A.J."/>
            <person name="Barry K."/>
            <person name="Miller A.N."/>
            <person name="Grigoriev I.V."/>
            <person name="Debuchy R."/>
            <person name="Gladieux P."/>
            <person name="Thoren M.H."/>
            <person name="Johannesson H."/>
        </authorList>
    </citation>
    <scope>NUCLEOTIDE SEQUENCE</scope>
    <source>
        <strain evidence="2">CBS 123565</strain>
    </source>
</reference>
<feature type="transmembrane region" description="Helical" evidence="1">
    <location>
        <begin position="137"/>
        <end position="157"/>
    </location>
</feature>
<accession>A0AAN6UMR8</accession>
<evidence type="ECO:0000313" key="2">
    <source>
        <dbReference type="EMBL" id="KAK4135580.1"/>
    </source>
</evidence>
<evidence type="ECO:0000313" key="3">
    <source>
        <dbReference type="Proteomes" id="UP001304895"/>
    </source>
</evidence>
<keyword evidence="1" id="KW-0472">Membrane</keyword>
<sequence length="260" mass="28579">MAPPSLPALQVLRHVQTEGSTEPLSGLVVSIFLAMLSQSTLAAFIAQRYLAVKTWAQLPLVQGLVFAIYIDSSLFVLATAVLQFGFGVSYSAAACETAILLCLICYVTTKLIYMFMVEKAYIIRSSNKKTRLKSKLYLFNSFGMIGAYCIVVIPNFVFRIAKVEDGECIIGMQRPAMIPLIVFDLIVNIYLTSIFLKPLSNLYSYKNVEHAPGSRRLRSMAARTFIGAVCTLISSIINLSVLVGLNGEPGWVCLMCCNSD</sequence>
<organism evidence="2 3">
    <name type="scientific">Trichocladium antarcticum</name>
    <dbReference type="NCBI Taxonomy" id="1450529"/>
    <lineage>
        <taxon>Eukaryota</taxon>
        <taxon>Fungi</taxon>
        <taxon>Dikarya</taxon>
        <taxon>Ascomycota</taxon>
        <taxon>Pezizomycotina</taxon>
        <taxon>Sordariomycetes</taxon>
        <taxon>Sordariomycetidae</taxon>
        <taxon>Sordariales</taxon>
        <taxon>Chaetomiaceae</taxon>
        <taxon>Trichocladium</taxon>
    </lineage>
</organism>
<name>A0AAN6UMR8_9PEZI</name>
<comment type="caution">
    <text evidence="2">The sequence shown here is derived from an EMBL/GenBank/DDBJ whole genome shotgun (WGS) entry which is preliminary data.</text>
</comment>
<feature type="transmembrane region" description="Helical" evidence="1">
    <location>
        <begin position="58"/>
        <end position="86"/>
    </location>
</feature>
<protein>
    <submittedName>
        <fullName evidence="2">Uncharacterized protein</fullName>
    </submittedName>
</protein>
<dbReference type="EMBL" id="MU853405">
    <property type="protein sequence ID" value="KAK4135580.1"/>
    <property type="molecule type" value="Genomic_DNA"/>
</dbReference>
<feature type="transmembrane region" description="Helical" evidence="1">
    <location>
        <begin position="225"/>
        <end position="245"/>
    </location>
</feature>
<reference evidence="2" key="1">
    <citation type="journal article" date="2023" name="Mol. Phylogenet. Evol.">
        <title>Genome-scale phylogeny and comparative genomics of the fungal order Sordariales.</title>
        <authorList>
            <person name="Hensen N."/>
            <person name="Bonometti L."/>
            <person name="Westerberg I."/>
            <person name="Brannstrom I.O."/>
            <person name="Guillou S."/>
            <person name="Cros-Aarteil S."/>
            <person name="Calhoun S."/>
            <person name="Haridas S."/>
            <person name="Kuo A."/>
            <person name="Mondo S."/>
            <person name="Pangilinan J."/>
            <person name="Riley R."/>
            <person name="LaButti K."/>
            <person name="Andreopoulos B."/>
            <person name="Lipzen A."/>
            <person name="Chen C."/>
            <person name="Yan M."/>
            <person name="Daum C."/>
            <person name="Ng V."/>
            <person name="Clum A."/>
            <person name="Steindorff A."/>
            <person name="Ohm R.A."/>
            <person name="Martin F."/>
            <person name="Silar P."/>
            <person name="Natvig D.O."/>
            <person name="Lalanne C."/>
            <person name="Gautier V."/>
            <person name="Ament-Velasquez S.L."/>
            <person name="Kruys A."/>
            <person name="Hutchinson M.I."/>
            <person name="Powell A.J."/>
            <person name="Barry K."/>
            <person name="Miller A.N."/>
            <person name="Grigoriev I.V."/>
            <person name="Debuchy R."/>
            <person name="Gladieux P."/>
            <person name="Hiltunen Thoren M."/>
            <person name="Johannesson H."/>
        </authorList>
    </citation>
    <scope>NUCLEOTIDE SEQUENCE</scope>
    <source>
        <strain evidence="2">CBS 123565</strain>
    </source>
</reference>
<evidence type="ECO:0000256" key="1">
    <source>
        <dbReference type="SAM" id="Phobius"/>
    </source>
</evidence>
<proteinExistence type="predicted"/>
<dbReference type="Proteomes" id="UP001304895">
    <property type="component" value="Unassembled WGS sequence"/>
</dbReference>
<gene>
    <name evidence="2" type="ORF">BT67DRAFT_376951</name>
</gene>
<feature type="transmembrane region" description="Helical" evidence="1">
    <location>
        <begin position="24"/>
        <end position="46"/>
    </location>
</feature>
<keyword evidence="3" id="KW-1185">Reference proteome</keyword>
<dbReference type="PANTHER" id="PTHR38848">
    <property type="entry name" value="G-PROTEIN COUPLED RECEPTORS FAMILY 3 PROFILE DOMAIN-CONTAINING PROTEIN"/>
    <property type="match status" value="1"/>
</dbReference>
<dbReference type="AlphaFoldDB" id="A0AAN6UMR8"/>
<keyword evidence="1" id="KW-0812">Transmembrane</keyword>
<keyword evidence="1" id="KW-1133">Transmembrane helix</keyword>